<sequence length="206" mass="23673">MDLQVEGGHHDSSQTKTFATKEECTQFFKNVKETFFNVSRWGHLFNNATKFSLVDKNGDVILLPPAPGNLIKIKIPGPSNQTGKGYDWVQIVEIKLVDENNVESYLITVSPTHLPGIQTTAHFFQNKAKNYFSIKKYNLEIVAEVHGRNEIVNYRNLPVIDKIRNFFVAKGGVFGLSKIHWELWVQNILDEKYLYKCLKNENKTNQ</sequence>
<name>A0A1N7MVM0_9FLAO</name>
<dbReference type="OrthoDB" id="947646at2"/>
<accession>A0A1N7MVM0</accession>
<evidence type="ECO:0000313" key="1">
    <source>
        <dbReference type="EMBL" id="SIS90136.1"/>
    </source>
</evidence>
<gene>
    <name evidence="1" type="ORF">SAMN05421789_11075</name>
</gene>
<dbReference type="EMBL" id="FTOI01000010">
    <property type="protein sequence ID" value="SIS90136.1"/>
    <property type="molecule type" value="Genomic_DNA"/>
</dbReference>
<reference evidence="2" key="1">
    <citation type="submission" date="2017-01" db="EMBL/GenBank/DDBJ databases">
        <authorList>
            <person name="Varghese N."/>
            <person name="Submissions S."/>
        </authorList>
    </citation>
    <scope>NUCLEOTIDE SEQUENCE [LARGE SCALE GENOMIC DNA]</scope>
    <source>
        <strain evidence="2">DSM 23145</strain>
    </source>
</reference>
<evidence type="ECO:0000313" key="2">
    <source>
        <dbReference type="Proteomes" id="UP000185839"/>
    </source>
</evidence>
<proteinExistence type="predicted"/>
<keyword evidence="2" id="KW-1185">Reference proteome</keyword>
<dbReference type="AlphaFoldDB" id="A0A1N7MVM0"/>
<dbReference type="RefSeq" id="WP_076387530.1">
    <property type="nucleotide sequence ID" value="NZ_FTOI01000010.1"/>
</dbReference>
<organism evidence="1 2">
    <name type="scientific">Kaistella chaponensis</name>
    <dbReference type="NCBI Taxonomy" id="713588"/>
    <lineage>
        <taxon>Bacteria</taxon>
        <taxon>Pseudomonadati</taxon>
        <taxon>Bacteroidota</taxon>
        <taxon>Flavobacteriia</taxon>
        <taxon>Flavobacteriales</taxon>
        <taxon>Weeksellaceae</taxon>
        <taxon>Chryseobacterium group</taxon>
        <taxon>Kaistella</taxon>
    </lineage>
</organism>
<dbReference type="STRING" id="713588.SAMN05421789_11075"/>
<protein>
    <submittedName>
        <fullName evidence="1">Uncharacterized protein</fullName>
    </submittedName>
</protein>
<dbReference type="Proteomes" id="UP000185839">
    <property type="component" value="Unassembled WGS sequence"/>
</dbReference>